<dbReference type="Proteomes" id="UP001434737">
    <property type="component" value="Chromosome"/>
</dbReference>
<keyword evidence="11" id="KW-0464">Manganese</keyword>
<evidence type="ECO:0000256" key="6">
    <source>
        <dbReference type="ARBA" id="ARBA00022490"/>
    </source>
</evidence>
<dbReference type="InterPro" id="IPR036397">
    <property type="entry name" value="RNaseH_sf"/>
</dbReference>
<dbReference type="InterPro" id="IPR012337">
    <property type="entry name" value="RNaseH-like_sf"/>
</dbReference>
<evidence type="ECO:0000259" key="14">
    <source>
        <dbReference type="PROSITE" id="PS51975"/>
    </source>
</evidence>
<evidence type="ECO:0000256" key="10">
    <source>
        <dbReference type="ARBA" id="ARBA00022801"/>
    </source>
</evidence>
<dbReference type="RefSeq" id="WP_343353472.1">
    <property type="nucleotide sequence ID" value="NZ_CP145316.1"/>
</dbReference>
<keyword evidence="7 12" id="KW-0540">Nuclease</keyword>
<reference evidence="15 16" key="1">
    <citation type="submission" date="2024-02" db="EMBL/GenBank/DDBJ databases">
        <title>Genome and pathogenicity analysis of Helicobacter mastomyrinus isolated from mice.</title>
        <authorList>
            <person name="Zhu L."/>
        </authorList>
    </citation>
    <scope>NUCLEOTIDE SEQUENCE [LARGE SCALE GENOMIC DNA]</scope>
    <source>
        <strain evidence="15 16">Hm-17</strain>
    </source>
</reference>
<feature type="domain" description="RNase H type-2" evidence="14">
    <location>
        <begin position="1"/>
        <end position="206"/>
    </location>
</feature>
<evidence type="ECO:0000313" key="15">
    <source>
        <dbReference type="EMBL" id="XAM17953.1"/>
    </source>
</evidence>
<evidence type="ECO:0000256" key="11">
    <source>
        <dbReference type="ARBA" id="ARBA00023211"/>
    </source>
</evidence>
<comment type="subcellular location">
    <subcellularLocation>
        <location evidence="4">Cytoplasm</location>
    </subcellularLocation>
</comment>
<sequence length="206" mass="23057">MWLAGIDEAGRGCLCGSLFISGVVGRDSIISSFGAKDSKQLSPKKREEIYQRLYNASNQGEIGIFLAQIDAKEIDTNGLSWAMRYGIESLVAQMGEFAYKVLQDKQKILQIIIDGNSTFNAQIPQHLIKQGVSMKTLIKADSLIEVVSCASIVAKVHKDRQMRELDKLYPQYALAKNKGYGTLEHRKSILKYGYCPHHRKSFKIAL</sequence>
<evidence type="ECO:0000256" key="1">
    <source>
        <dbReference type="ARBA" id="ARBA00000077"/>
    </source>
</evidence>
<name>A0ABZ3F456_9HELI</name>
<comment type="function">
    <text evidence="3 13">Endonuclease that specifically degrades the RNA of RNA-DNA hybrids.</text>
</comment>
<evidence type="ECO:0000256" key="8">
    <source>
        <dbReference type="ARBA" id="ARBA00022723"/>
    </source>
</evidence>
<dbReference type="InterPro" id="IPR001352">
    <property type="entry name" value="RNase_HII/HIII"/>
</dbReference>
<comment type="catalytic activity">
    <reaction evidence="1 12 13">
        <text>Endonucleolytic cleavage to 5'-phosphomonoester.</text>
        <dbReference type="EC" id="3.1.26.4"/>
    </reaction>
</comment>
<evidence type="ECO:0000313" key="16">
    <source>
        <dbReference type="Proteomes" id="UP001434737"/>
    </source>
</evidence>
<dbReference type="CDD" id="cd07182">
    <property type="entry name" value="RNase_HII_bacteria_HII_like"/>
    <property type="match status" value="1"/>
</dbReference>
<proteinExistence type="inferred from homology"/>
<keyword evidence="6" id="KW-0963">Cytoplasm</keyword>
<keyword evidence="8 12" id="KW-0479">Metal-binding</keyword>
<dbReference type="InterPro" id="IPR024567">
    <property type="entry name" value="RNase_HII/HIII_dom"/>
</dbReference>
<evidence type="ECO:0000256" key="4">
    <source>
        <dbReference type="ARBA" id="ARBA00004496"/>
    </source>
</evidence>
<feature type="binding site" evidence="12">
    <location>
        <position position="114"/>
    </location>
    <ligand>
        <name>a divalent metal cation</name>
        <dbReference type="ChEBI" id="CHEBI:60240"/>
    </ligand>
</feature>
<dbReference type="EMBL" id="CP145316">
    <property type="protein sequence ID" value="XAM17953.1"/>
    <property type="molecule type" value="Genomic_DNA"/>
</dbReference>
<evidence type="ECO:0000256" key="13">
    <source>
        <dbReference type="RuleBase" id="RU003515"/>
    </source>
</evidence>
<comment type="similarity">
    <text evidence="5 13">Belongs to the RNase HII family.</text>
</comment>
<dbReference type="PANTHER" id="PTHR10954">
    <property type="entry name" value="RIBONUCLEASE H2 SUBUNIT A"/>
    <property type="match status" value="1"/>
</dbReference>
<dbReference type="EC" id="3.1.26.4" evidence="13"/>
<dbReference type="PROSITE" id="PS51975">
    <property type="entry name" value="RNASE_H_2"/>
    <property type="match status" value="1"/>
</dbReference>
<protein>
    <recommendedName>
        <fullName evidence="13">Ribonuclease</fullName>
        <ecNumber evidence="13">3.1.26.4</ecNumber>
    </recommendedName>
</protein>
<dbReference type="PANTHER" id="PTHR10954:SF18">
    <property type="entry name" value="RIBONUCLEASE HII"/>
    <property type="match status" value="1"/>
</dbReference>
<dbReference type="InterPro" id="IPR022898">
    <property type="entry name" value="RNase_HII"/>
</dbReference>
<feature type="binding site" evidence="12">
    <location>
        <position position="8"/>
    </location>
    <ligand>
        <name>a divalent metal cation</name>
        <dbReference type="ChEBI" id="CHEBI:60240"/>
    </ligand>
</feature>
<accession>A0ABZ3F456</accession>
<keyword evidence="16" id="KW-1185">Reference proteome</keyword>
<dbReference type="Gene3D" id="3.30.420.10">
    <property type="entry name" value="Ribonuclease H-like superfamily/Ribonuclease H"/>
    <property type="match status" value="1"/>
</dbReference>
<dbReference type="SUPFAM" id="SSF53098">
    <property type="entry name" value="Ribonuclease H-like"/>
    <property type="match status" value="1"/>
</dbReference>
<comment type="cofactor">
    <cofactor evidence="2">
        <name>Mg(2+)</name>
        <dbReference type="ChEBI" id="CHEBI:18420"/>
    </cofactor>
</comment>
<dbReference type="Pfam" id="PF01351">
    <property type="entry name" value="RNase_HII"/>
    <property type="match status" value="1"/>
</dbReference>
<evidence type="ECO:0000256" key="2">
    <source>
        <dbReference type="ARBA" id="ARBA00001946"/>
    </source>
</evidence>
<comment type="cofactor">
    <cofactor evidence="12">
        <name>Mn(2+)</name>
        <dbReference type="ChEBI" id="CHEBI:29035"/>
    </cofactor>
    <cofactor evidence="12">
        <name>Mg(2+)</name>
        <dbReference type="ChEBI" id="CHEBI:18420"/>
    </cofactor>
    <text evidence="12">Manganese or magnesium. Binds 1 divalent metal ion per monomer in the absence of substrate. May bind a second metal ion after substrate binding.</text>
</comment>
<evidence type="ECO:0000256" key="7">
    <source>
        <dbReference type="ARBA" id="ARBA00022722"/>
    </source>
</evidence>
<evidence type="ECO:0000256" key="9">
    <source>
        <dbReference type="ARBA" id="ARBA00022759"/>
    </source>
</evidence>
<keyword evidence="9 12" id="KW-0255">Endonuclease</keyword>
<evidence type="ECO:0000256" key="12">
    <source>
        <dbReference type="PROSITE-ProRule" id="PRU01319"/>
    </source>
</evidence>
<evidence type="ECO:0000256" key="3">
    <source>
        <dbReference type="ARBA" id="ARBA00004065"/>
    </source>
</evidence>
<feature type="binding site" evidence="12">
    <location>
        <position position="7"/>
    </location>
    <ligand>
        <name>a divalent metal cation</name>
        <dbReference type="ChEBI" id="CHEBI:60240"/>
    </ligand>
</feature>
<evidence type="ECO:0000256" key="5">
    <source>
        <dbReference type="ARBA" id="ARBA00007383"/>
    </source>
</evidence>
<keyword evidence="10 12" id="KW-0378">Hydrolase</keyword>
<gene>
    <name evidence="15" type="ORF">V3I05_09740</name>
</gene>
<organism evidence="15 16">
    <name type="scientific">Helicobacter mastomyrinus</name>
    <dbReference type="NCBI Taxonomy" id="287948"/>
    <lineage>
        <taxon>Bacteria</taxon>
        <taxon>Pseudomonadati</taxon>
        <taxon>Campylobacterota</taxon>
        <taxon>Epsilonproteobacteria</taxon>
        <taxon>Campylobacterales</taxon>
        <taxon>Helicobacteraceae</taxon>
        <taxon>Helicobacter</taxon>
    </lineage>
</organism>